<evidence type="ECO:0000313" key="3">
    <source>
        <dbReference type="Proteomes" id="UP000057820"/>
    </source>
</evidence>
<evidence type="ECO:0000256" key="1">
    <source>
        <dbReference type="SAM" id="SignalP"/>
    </source>
</evidence>
<evidence type="ECO:0000313" key="2">
    <source>
        <dbReference type="EMBL" id="CRY76569.1"/>
    </source>
</evidence>
<feature type="signal peptide" evidence="1">
    <location>
        <begin position="1"/>
        <end position="29"/>
    </location>
</feature>
<dbReference type="AlphaFoldDB" id="A0A0H5NN46"/>
<gene>
    <name evidence="2" type="ORF">ERS450000_01920</name>
</gene>
<dbReference type="KEGG" id="nfr:ERS450000_01920"/>
<sequence length="157" mass="16077">MANHQRTRVTAVAALAVGAVIAASAPASASTYLPVELPMATTAAHGLGCAGEVWAVGNVYPDGDVPGTVDLQLKGWLKVLGVPAPWCSVTATVDWRNLDTGATGSGSVFLGSGNGFPFFWAGPQLGNLRLVTGAGQVQFTLRTDLPHAPSTTTVTVY</sequence>
<protein>
    <recommendedName>
        <fullName evidence="4">Secreted protein</fullName>
    </recommendedName>
</protein>
<accession>A0A0H5NN46</accession>
<keyword evidence="1" id="KW-0732">Signal</keyword>
<feature type="chain" id="PRO_5041038705" description="Secreted protein" evidence="1">
    <location>
        <begin position="30"/>
        <end position="157"/>
    </location>
</feature>
<dbReference type="RefSeq" id="WP_011208710.1">
    <property type="nucleotide sequence ID" value="NZ_CP031418.1"/>
</dbReference>
<dbReference type="GeneID" id="61132940"/>
<dbReference type="OMA" id="RWVNIPD"/>
<dbReference type="EMBL" id="LN868938">
    <property type="protein sequence ID" value="CRY76569.1"/>
    <property type="molecule type" value="Genomic_DNA"/>
</dbReference>
<reference evidence="3" key="1">
    <citation type="submission" date="2015-03" db="EMBL/GenBank/DDBJ databases">
        <authorList>
            <consortium name="Pathogen Informatics"/>
        </authorList>
    </citation>
    <scope>NUCLEOTIDE SEQUENCE [LARGE SCALE GENOMIC DNA]</scope>
    <source>
        <strain evidence="3">NCTC11134</strain>
    </source>
</reference>
<proteinExistence type="predicted"/>
<organism evidence="2 3">
    <name type="scientific">Nocardia farcinica</name>
    <dbReference type="NCBI Taxonomy" id="37329"/>
    <lineage>
        <taxon>Bacteria</taxon>
        <taxon>Bacillati</taxon>
        <taxon>Actinomycetota</taxon>
        <taxon>Actinomycetes</taxon>
        <taxon>Mycobacteriales</taxon>
        <taxon>Nocardiaceae</taxon>
        <taxon>Nocardia</taxon>
    </lineage>
</organism>
<evidence type="ECO:0008006" key="4">
    <source>
        <dbReference type="Google" id="ProtNLM"/>
    </source>
</evidence>
<dbReference type="Proteomes" id="UP000057820">
    <property type="component" value="Chromosome 1"/>
</dbReference>
<name>A0A0H5NN46_NOCFR</name>